<keyword evidence="17" id="KW-1185">Reference proteome</keyword>
<dbReference type="SMART" id="SM00382">
    <property type="entry name" value="AAA"/>
    <property type="match status" value="1"/>
</dbReference>
<evidence type="ECO:0000313" key="16">
    <source>
        <dbReference type="EMBL" id="MBF4499959.1"/>
    </source>
</evidence>
<dbReference type="FunFam" id="3.40.50.300:FF:000695">
    <property type="entry name" value="Flagellar biosynthesis regulator FlhF"/>
    <property type="match status" value="1"/>
</dbReference>
<evidence type="ECO:0000256" key="2">
    <source>
        <dbReference type="ARBA" id="ARBA00008531"/>
    </source>
</evidence>
<keyword evidence="11" id="KW-1006">Bacterial flagellum protein export</keyword>
<dbReference type="AlphaFoldDB" id="A0A8J7KRW5"/>
<keyword evidence="7" id="KW-1005">Bacterial flagellum biogenesis</keyword>
<keyword evidence="16" id="KW-0282">Flagellum</keyword>
<dbReference type="EMBL" id="JADKPV010000001">
    <property type="protein sequence ID" value="MBF4499959.1"/>
    <property type="molecule type" value="Genomic_DNA"/>
</dbReference>
<evidence type="ECO:0000259" key="14">
    <source>
        <dbReference type="SMART" id="SM00382"/>
    </source>
</evidence>
<evidence type="ECO:0000256" key="4">
    <source>
        <dbReference type="ARBA" id="ARBA00022448"/>
    </source>
</evidence>
<dbReference type="CDD" id="cd17873">
    <property type="entry name" value="FlhF"/>
    <property type="match status" value="1"/>
</dbReference>
<evidence type="ECO:0000256" key="8">
    <source>
        <dbReference type="ARBA" id="ARBA00022927"/>
    </source>
</evidence>
<dbReference type="GO" id="GO:0005047">
    <property type="term" value="F:signal recognition particle binding"/>
    <property type="evidence" value="ECO:0007669"/>
    <property type="project" value="TreeGrafter"/>
</dbReference>
<dbReference type="GO" id="GO:0015031">
    <property type="term" value="P:protein transport"/>
    <property type="evidence" value="ECO:0007669"/>
    <property type="project" value="UniProtKB-KW"/>
</dbReference>
<dbReference type="InterPro" id="IPR000897">
    <property type="entry name" value="SRP54_GTPase_dom"/>
</dbReference>
<evidence type="ECO:0000313" key="17">
    <source>
        <dbReference type="Proteomes" id="UP000622653"/>
    </source>
</evidence>
<protein>
    <recommendedName>
        <fullName evidence="3 13">Flagellar biosynthesis protein FlhF</fullName>
    </recommendedName>
</protein>
<name>A0A8J7KRW5_9BACL</name>
<dbReference type="GO" id="GO:0005886">
    <property type="term" value="C:plasma membrane"/>
    <property type="evidence" value="ECO:0007669"/>
    <property type="project" value="UniProtKB-SubCell"/>
</dbReference>
<dbReference type="InterPro" id="IPR020006">
    <property type="entry name" value="FlhF"/>
</dbReference>
<dbReference type="Gene3D" id="1.20.120.1380">
    <property type="entry name" value="Flagellar FlhF biosynthesis protein, N domain"/>
    <property type="match status" value="1"/>
</dbReference>
<comment type="similarity">
    <text evidence="2">Belongs to the GTP-binding SRP family.</text>
</comment>
<evidence type="ECO:0000256" key="6">
    <source>
        <dbReference type="ARBA" id="ARBA00022741"/>
    </source>
</evidence>
<evidence type="ECO:0000256" key="9">
    <source>
        <dbReference type="ARBA" id="ARBA00023134"/>
    </source>
</evidence>
<evidence type="ECO:0000256" key="7">
    <source>
        <dbReference type="ARBA" id="ARBA00022795"/>
    </source>
</evidence>
<comment type="function">
    <text evidence="12">Necessary for flagellar biosynthesis. May be involved in translocation of the flagellum.</text>
</comment>
<keyword evidence="4" id="KW-0813">Transport</keyword>
<accession>A0A8J7KRW5</accession>
<dbReference type="GO" id="GO:0003924">
    <property type="term" value="F:GTPase activity"/>
    <property type="evidence" value="ECO:0007669"/>
    <property type="project" value="UniProtKB-UniRule"/>
</dbReference>
<dbReference type="Gene3D" id="3.40.50.300">
    <property type="entry name" value="P-loop containing nucleotide triphosphate hydrolases"/>
    <property type="match status" value="1"/>
</dbReference>
<dbReference type="Pfam" id="PF00448">
    <property type="entry name" value="SRP54"/>
    <property type="match status" value="1"/>
</dbReference>
<feature type="domain" description="AAA+ ATPase" evidence="14">
    <location>
        <begin position="173"/>
        <end position="352"/>
    </location>
</feature>
<sequence length="371" mass="42701">MKQKTYVADSMVEAMQLVRADFGEDAVIIRSSVIQTKGFLGMFKKNKVEVVAGLEEPMIRPASSRLVQLKDTDRELERKESERMTEQLLEMKKMLQQLQTKSNKDHYPKPLQVIYEGLMNHELNEKLTLQICDAVYQKIKTKDVIDDELLMKLVRQAMLQKFEQYAYGGVTFDKKFINIVGPTGVGKTTTIAKIAARALLEKKKKIGFITTDTYRIAAIEQLKTYANLLQAPVEVVYRRDDFERAMERYADYDIVFIDTAGRNYKDEQFVKDLEQLIQFDQTMESYLVLSLVSKERDMMDIAKQFEHVPIRRFIFTKADEATSVGSIFNMMDAFGIGVAYITDGQEVPEDLEEASVEQLVDRLLEGVNKDE</sequence>
<organism evidence="16 17">
    <name type="scientific">Savagea serpentis</name>
    <dbReference type="NCBI Taxonomy" id="2785297"/>
    <lineage>
        <taxon>Bacteria</taxon>
        <taxon>Bacillati</taxon>
        <taxon>Bacillota</taxon>
        <taxon>Bacilli</taxon>
        <taxon>Bacillales</taxon>
        <taxon>Caryophanaceae</taxon>
        <taxon>Savagea</taxon>
    </lineage>
</organism>
<gene>
    <name evidence="16" type="primary">flhF</name>
    <name evidence="16" type="ORF">IRY55_01185</name>
</gene>
<evidence type="ECO:0000259" key="15">
    <source>
        <dbReference type="SMART" id="SM00962"/>
    </source>
</evidence>
<feature type="domain" description="SRP54-type proteins GTP-binding" evidence="15">
    <location>
        <begin position="174"/>
        <end position="365"/>
    </location>
</feature>
<evidence type="ECO:0000256" key="13">
    <source>
        <dbReference type="NCBIfam" id="TIGR03499"/>
    </source>
</evidence>
<dbReference type="Proteomes" id="UP000622653">
    <property type="component" value="Unassembled WGS sequence"/>
</dbReference>
<keyword evidence="5" id="KW-1003">Cell membrane</keyword>
<evidence type="ECO:0000256" key="5">
    <source>
        <dbReference type="ARBA" id="ARBA00022475"/>
    </source>
</evidence>
<dbReference type="SMART" id="SM00962">
    <property type="entry name" value="SRP54"/>
    <property type="match status" value="1"/>
</dbReference>
<dbReference type="InterPro" id="IPR003593">
    <property type="entry name" value="AAA+_ATPase"/>
</dbReference>
<keyword evidence="10" id="KW-0472">Membrane</keyword>
<keyword evidence="16" id="KW-0969">Cilium</keyword>
<dbReference type="GO" id="GO:0005525">
    <property type="term" value="F:GTP binding"/>
    <property type="evidence" value="ECO:0007669"/>
    <property type="project" value="UniProtKB-UniRule"/>
</dbReference>
<keyword evidence="16" id="KW-0966">Cell projection</keyword>
<dbReference type="GO" id="GO:0044781">
    <property type="term" value="P:bacterial-type flagellum organization"/>
    <property type="evidence" value="ECO:0007669"/>
    <property type="project" value="UniProtKB-UniRule"/>
</dbReference>
<dbReference type="PANTHER" id="PTHR43134:SF3">
    <property type="entry name" value="FLAGELLAR BIOSYNTHESIS PROTEIN FLHF"/>
    <property type="match status" value="1"/>
</dbReference>
<evidence type="ECO:0000256" key="1">
    <source>
        <dbReference type="ARBA" id="ARBA00004413"/>
    </source>
</evidence>
<dbReference type="RefSeq" id="WP_194561430.1">
    <property type="nucleotide sequence ID" value="NZ_JADKPV010000001.1"/>
</dbReference>
<keyword evidence="6" id="KW-0547">Nucleotide-binding</keyword>
<evidence type="ECO:0000256" key="3">
    <source>
        <dbReference type="ARBA" id="ARBA00014919"/>
    </source>
</evidence>
<dbReference type="InterPro" id="IPR027417">
    <property type="entry name" value="P-loop_NTPase"/>
</dbReference>
<dbReference type="NCBIfam" id="TIGR03499">
    <property type="entry name" value="FlhF"/>
    <property type="match status" value="1"/>
</dbReference>
<reference evidence="16" key="1">
    <citation type="submission" date="2020-11" db="EMBL/GenBank/DDBJ databases">
        <title>Multidrug resistant novel bacterium Savagea serpentis sp. nov., isolated from the scats of a vine snake (Ahaetulla nasuta).</title>
        <authorList>
            <person name="Venkata Ramana V."/>
            <person name="Vikas Patil S."/>
            <person name="Yogita Lugani V."/>
        </authorList>
    </citation>
    <scope>NUCLEOTIDE SEQUENCE</scope>
    <source>
        <strain evidence="16">SN6</strain>
    </source>
</reference>
<dbReference type="PANTHER" id="PTHR43134">
    <property type="entry name" value="SIGNAL RECOGNITION PARTICLE RECEPTOR SUBUNIT ALPHA"/>
    <property type="match status" value="1"/>
</dbReference>
<proteinExistence type="inferred from homology"/>
<evidence type="ECO:0000256" key="12">
    <source>
        <dbReference type="ARBA" id="ARBA00025337"/>
    </source>
</evidence>
<evidence type="ECO:0000256" key="11">
    <source>
        <dbReference type="ARBA" id="ARBA00023225"/>
    </source>
</evidence>
<dbReference type="SUPFAM" id="SSF52540">
    <property type="entry name" value="P-loop containing nucleoside triphosphate hydrolases"/>
    <property type="match status" value="1"/>
</dbReference>
<evidence type="ECO:0000256" key="10">
    <source>
        <dbReference type="ARBA" id="ARBA00023136"/>
    </source>
</evidence>
<keyword evidence="8" id="KW-0653">Protein transport</keyword>
<dbReference type="InterPro" id="IPR047040">
    <property type="entry name" value="FlhF__GTPase_dom"/>
</dbReference>
<dbReference type="GO" id="GO:0006614">
    <property type="term" value="P:SRP-dependent cotranslational protein targeting to membrane"/>
    <property type="evidence" value="ECO:0007669"/>
    <property type="project" value="UniProtKB-UniRule"/>
</dbReference>
<keyword evidence="9" id="KW-0342">GTP-binding</keyword>
<comment type="subcellular location">
    <subcellularLocation>
        <location evidence="1">Cell membrane</location>
        <topology evidence="1">Peripheral membrane protein</topology>
        <orientation evidence="1">Cytoplasmic side</orientation>
    </subcellularLocation>
</comment>
<comment type="caution">
    <text evidence="16">The sequence shown here is derived from an EMBL/GenBank/DDBJ whole genome shotgun (WGS) entry which is preliminary data.</text>
</comment>